<dbReference type="EMBL" id="JBHSXN010000002">
    <property type="protein sequence ID" value="MFC6953385.1"/>
    <property type="molecule type" value="Genomic_DNA"/>
</dbReference>
<sequence>MRRRALLAALTASASATAGCSMLDDSERPRETFAVSDTTTESTTEMSFDPPSEGVSRGFAVPGNDDHRVAITVPSSIPDDVAVTLGFTTVPSSDDPATVYARVQVLESADQPVELAAGATPPLSAYRGVHETEDGSTRPMFLVPRRAGAPFDALVRRDQGCWRPKLPVGPEDATTGTRTLAPGDAFEREYYLVTPWANDRCLHPGTYRFQADAGWGFSVCSFTREQPGDSAYADVDVPSLPGFASTRWYHEANADLFLRPRSEQFGLPSTTARFALYNQTYRRIVVDESAWALYKLEDDRWYPIAPLTGRADAPGDRPVYPGTTSTVALSLHTDADAPSDDDRRAVGGLGQGRYALAYPATLALPGDNPGSGRPTAALFTLVGNPPRVDGTGAVDHATDRDGVRHLHTTPDESAVATLRLERLADDADAVPLITEQVLQRDALRNAIVELRAASDVDAVVYHTEPSDVVQTVAWIDPDSSGLTFTYDGDAYAMSYG</sequence>
<keyword evidence="3" id="KW-1185">Reference proteome</keyword>
<dbReference type="AlphaFoldDB" id="A0ABD5VDF0"/>
<name>A0ABD5VDF0_9EURY</name>
<dbReference type="PROSITE" id="PS51257">
    <property type="entry name" value="PROKAR_LIPOPROTEIN"/>
    <property type="match status" value="1"/>
</dbReference>
<evidence type="ECO:0000256" key="1">
    <source>
        <dbReference type="SAM" id="MobiDB-lite"/>
    </source>
</evidence>
<gene>
    <name evidence="2" type="ORF">ACFQGB_10975</name>
</gene>
<feature type="region of interest" description="Disordered" evidence="1">
    <location>
        <begin position="21"/>
        <end position="54"/>
    </location>
</feature>
<dbReference type="Proteomes" id="UP001596395">
    <property type="component" value="Unassembled WGS sequence"/>
</dbReference>
<proteinExistence type="predicted"/>
<dbReference type="RefSeq" id="WP_336350345.1">
    <property type="nucleotide sequence ID" value="NZ_JAZAQL010000002.1"/>
</dbReference>
<evidence type="ECO:0000313" key="3">
    <source>
        <dbReference type="Proteomes" id="UP001596395"/>
    </source>
</evidence>
<accession>A0ABD5VDF0</accession>
<organism evidence="2 3">
    <name type="scientific">Halorubellus litoreus</name>
    <dbReference type="NCBI Taxonomy" id="755308"/>
    <lineage>
        <taxon>Archaea</taxon>
        <taxon>Methanobacteriati</taxon>
        <taxon>Methanobacteriota</taxon>
        <taxon>Stenosarchaea group</taxon>
        <taxon>Halobacteria</taxon>
        <taxon>Halobacteriales</taxon>
        <taxon>Halorubellaceae</taxon>
        <taxon>Halorubellus</taxon>
    </lineage>
</organism>
<protein>
    <submittedName>
        <fullName evidence="2">Uncharacterized protein</fullName>
    </submittedName>
</protein>
<feature type="compositionally biased region" description="Low complexity" evidence="1">
    <location>
        <begin position="36"/>
        <end position="45"/>
    </location>
</feature>
<comment type="caution">
    <text evidence="2">The sequence shown here is derived from an EMBL/GenBank/DDBJ whole genome shotgun (WGS) entry which is preliminary data.</text>
</comment>
<reference evidence="2 3" key="1">
    <citation type="journal article" date="2019" name="Int. J. Syst. Evol. Microbiol.">
        <title>The Global Catalogue of Microorganisms (GCM) 10K type strain sequencing project: providing services to taxonomists for standard genome sequencing and annotation.</title>
        <authorList>
            <consortium name="The Broad Institute Genomics Platform"/>
            <consortium name="The Broad Institute Genome Sequencing Center for Infectious Disease"/>
            <person name="Wu L."/>
            <person name="Ma J."/>
        </authorList>
    </citation>
    <scope>NUCLEOTIDE SEQUENCE [LARGE SCALE GENOMIC DNA]</scope>
    <source>
        <strain evidence="2 3">GX26</strain>
    </source>
</reference>
<evidence type="ECO:0000313" key="2">
    <source>
        <dbReference type="EMBL" id="MFC6953385.1"/>
    </source>
</evidence>